<sequence length="540" mass="60195">MSVNRSDISHYLLHLVTIWGNMTGSMQPGHAPTSRVNQVRDSGKGHQVLSTSSSKLQPIRGTRATRSTDAAGSEGLPICVSDDEDDDPPTKRQRTMRSAYSKSDVSNDSGTKVDEPDVSANGEDRADDPHVIHTNHTTEDDDVEFLHTKRVTCSTKTAKQSSRHLLPSNEYDDCANDTDVDELRNDSETEADESDVSPISSTSHGNEGDELLTISAKDAEDITADSQPTAEDTVTPGSFVGAPNPYDLLERVLQDVSRDEKRGYEAFIKRAGGIKAVSKIQRAANKSSILNLGGSKKSKKPGVYLHIVEDYEDEEFIMLYDGQAGKIMNRINIHERRFHLNDTPHHEVANRPTSVGTFVVLAEFDEKLVDLKFHLNILEMWTALVFQVLPRRILKIHLTDAEIRPVEIGLNIASPLNQSSDKAAQKSLGLLKHSTNPFAQEYWRNVVLPRLNDSIKAIHDRQAAVGFKDYIEGHRKISVYNELDLTRGAETDAEATTCYLCPPTSKKQKHAQQFFEPIDSTIQTIRRRQVYRKTAEGKNK</sequence>
<evidence type="ECO:0000313" key="3">
    <source>
        <dbReference type="Proteomes" id="UP000215127"/>
    </source>
</evidence>
<feature type="compositionally biased region" description="Acidic residues" evidence="1">
    <location>
        <begin position="170"/>
        <end position="180"/>
    </location>
</feature>
<evidence type="ECO:0000313" key="2">
    <source>
        <dbReference type="EMBL" id="SMQ49305.1"/>
    </source>
</evidence>
<feature type="compositionally biased region" description="Polar residues" evidence="1">
    <location>
        <begin position="96"/>
        <end position="110"/>
    </location>
</feature>
<accession>A0A1X7RPG5</accession>
<proteinExistence type="predicted"/>
<reference evidence="2 3" key="1">
    <citation type="submission" date="2016-06" db="EMBL/GenBank/DDBJ databases">
        <authorList>
            <person name="Kjaerup R.B."/>
            <person name="Dalgaard T.S."/>
            <person name="Juul-Madsen H.R."/>
        </authorList>
    </citation>
    <scope>NUCLEOTIDE SEQUENCE [LARGE SCALE GENOMIC DNA]</scope>
</reference>
<feature type="region of interest" description="Disordered" evidence="1">
    <location>
        <begin position="156"/>
        <end position="208"/>
    </location>
</feature>
<evidence type="ECO:0000256" key="1">
    <source>
        <dbReference type="SAM" id="MobiDB-lite"/>
    </source>
</evidence>
<dbReference type="AlphaFoldDB" id="A0A1X7RPG5"/>
<dbReference type="STRING" id="1276538.A0A1X7RPG5"/>
<dbReference type="EMBL" id="LT853694">
    <property type="protein sequence ID" value="SMQ49305.1"/>
    <property type="molecule type" value="Genomic_DNA"/>
</dbReference>
<feature type="compositionally biased region" description="Basic and acidic residues" evidence="1">
    <location>
        <begin position="122"/>
        <end position="131"/>
    </location>
</feature>
<gene>
    <name evidence="2" type="ORF">ZT3D7_G4456</name>
</gene>
<protein>
    <submittedName>
        <fullName evidence="2">Uncharacterized protein</fullName>
    </submittedName>
</protein>
<organism evidence="2 3">
    <name type="scientific">Zymoseptoria tritici (strain ST99CH_3D7)</name>
    <dbReference type="NCBI Taxonomy" id="1276538"/>
    <lineage>
        <taxon>Eukaryota</taxon>
        <taxon>Fungi</taxon>
        <taxon>Dikarya</taxon>
        <taxon>Ascomycota</taxon>
        <taxon>Pezizomycotina</taxon>
        <taxon>Dothideomycetes</taxon>
        <taxon>Dothideomycetidae</taxon>
        <taxon>Mycosphaerellales</taxon>
        <taxon>Mycosphaerellaceae</taxon>
        <taxon>Zymoseptoria</taxon>
    </lineage>
</organism>
<name>A0A1X7RPG5_ZYMT9</name>
<feature type="region of interest" description="Disordered" evidence="1">
    <location>
        <begin position="27"/>
        <end position="139"/>
    </location>
</feature>
<keyword evidence="3" id="KW-1185">Reference proteome</keyword>
<dbReference type="Proteomes" id="UP000215127">
    <property type="component" value="Chromosome 3"/>
</dbReference>